<dbReference type="EC" id="3.4.11.5" evidence="5"/>
<dbReference type="CDD" id="cd00433">
    <property type="entry name" value="Peptidase_M17"/>
    <property type="match status" value="1"/>
</dbReference>
<organism evidence="21">
    <name type="scientific">Amblyomma parvum</name>
    <name type="common">South American tick</name>
    <dbReference type="NCBI Taxonomy" id="251391"/>
    <lineage>
        <taxon>Eukaryota</taxon>
        <taxon>Metazoa</taxon>
        <taxon>Ecdysozoa</taxon>
        <taxon>Arthropoda</taxon>
        <taxon>Chelicerata</taxon>
        <taxon>Arachnida</taxon>
        <taxon>Acari</taxon>
        <taxon>Parasitiformes</taxon>
        <taxon>Ixodida</taxon>
        <taxon>Ixodoidea</taxon>
        <taxon>Ixodidae</taxon>
        <taxon>Amblyomminae</taxon>
        <taxon>Amblyomma</taxon>
    </lineage>
</organism>
<dbReference type="PROSITE" id="PS00631">
    <property type="entry name" value="CYTOSOL_AP"/>
    <property type="match status" value="1"/>
</dbReference>
<evidence type="ECO:0000256" key="9">
    <source>
        <dbReference type="ARBA" id="ARBA00022801"/>
    </source>
</evidence>
<evidence type="ECO:0000256" key="13">
    <source>
        <dbReference type="ARBA" id="ARBA00030930"/>
    </source>
</evidence>
<evidence type="ECO:0000256" key="3">
    <source>
        <dbReference type="ARBA" id="ARBA00009528"/>
    </source>
</evidence>
<dbReference type="InterPro" id="IPR043472">
    <property type="entry name" value="Macro_dom-like"/>
</dbReference>
<dbReference type="AlphaFoldDB" id="A0A023FWP2"/>
<dbReference type="Gene3D" id="3.40.220.10">
    <property type="entry name" value="Leucine Aminopeptidase, subunit E, domain 1"/>
    <property type="match status" value="1"/>
</dbReference>
<dbReference type="GO" id="GO:0005737">
    <property type="term" value="C:cytoplasm"/>
    <property type="evidence" value="ECO:0007669"/>
    <property type="project" value="InterPro"/>
</dbReference>
<evidence type="ECO:0000256" key="16">
    <source>
        <dbReference type="ARBA" id="ARBA00033172"/>
    </source>
</evidence>
<dbReference type="SUPFAM" id="SSF53187">
    <property type="entry name" value="Zn-dependent exopeptidases"/>
    <property type="match status" value="1"/>
</dbReference>
<evidence type="ECO:0000259" key="20">
    <source>
        <dbReference type="PROSITE" id="PS00631"/>
    </source>
</evidence>
<evidence type="ECO:0000256" key="14">
    <source>
        <dbReference type="ARBA" id="ARBA00030997"/>
    </source>
</evidence>
<dbReference type="InterPro" id="IPR023042">
    <property type="entry name" value="Peptidase_M17_leu_NH2_pept"/>
</dbReference>
<keyword evidence="8" id="KW-0645">Protease</keyword>
<evidence type="ECO:0000256" key="8">
    <source>
        <dbReference type="ARBA" id="ARBA00022670"/>
    </source>
</evidence>
<evidence type="ECO:0000256" key="6">
    <source>
        <dbReference type="ARBA" id="ARBA00014190"/>
    </source>
</evidence>
<dbReference type="HAMAP" id="MF_00181">
    <property type="entry name" value="Cytosol_peptidase_M17"/>
    <property type="match status" value="1"/>
</dbReference>
<dbReference type="EMBL" id="GBBL01001039">
    <property type="protein sequence ID" value="JAC26281.1"/>
    <property type="molecule type" value="mRNA"/>
</dbReference>
<dbReference type="Pfam" id="PF02789">
    <property type="entry name" value="Peptidase_M17_N"/>
    <property type="match status" value="1"/>
</dbReference>
<comment type="catalytic activity">
    <reaction evidence="19">
        <text>L-cysteinylglycine + H2O = L-cysteine + glycine</text>
        <dbReference type="Rhea" id="RHEA:28783"/>
        <dbReference type="ChEBI" id="CHEBI:15377"/>
        <dbReference type="ChEBI" id="CHEBI:35235"/>
        <dbReference type="ChEBI" id="CHEBI:57305"/>
        <dbReference type="ChEBI" id="CHEBI:61694"/>
    </reaction>
    <physiologicalReaction direction="left-to-right" evidence="19">
        <dbReference type="Rhea" id="RHEA:28784"/>
    </physiologicalReaction>
</comment>
<protein>
    <recommendedName>
        <fullName evidence="6">Cytosol aminopeptidase</fullName>
        <ecNumber evidence="4">3.4.11.1</ecNumber>
        <ecNumber evidence="5">3.4.11.5</ecNumber>
        <ecNumber evidence="11">3.4.13.23</ecNumber>
    </recommendedName>
    <alternativeName>
        <fullName evidence="14">Cysteinylglycine-S-conjugate dipeptidase</fullName>
    </alternativeName>
    <alternativeName>
        <fullName evidence="15">Leucine aminopeptidase 3</fullName>
    </alternativeName>
    <alternativeName>
        <fullName evidence="16">Leucyl aminopeptidase</fullName>
    </alternativeName>
    <alternativeName>
        <fullName evidence="13">Proline aminopeptidase</fullName>
    </alternativeName>
    <alternativeName>
        <fullName evidence="12">Prolyl aminopeptidase</fullName>
    </alternativeName>
</protein>
<evidence type="ECO:0000256" key="7">
    <source>
        <dbReference type="ARBA" id="ARBA00022438"/>
    </source>
</evidence>
<dbReference type="InterPro" id="IPR008283">
    <property type="entry name" value="Peptidase_M17_N"/>
</dbReference>
<keyword evidence="7 21" id="KW-0031">Aminopeptidase</keyword>
<name>A0A023FWP2_AMBPA</name>
<dbReference type="InterPro" id="IPR011356">
    <property type="entry name" value="Leucine_aapep/pepB"/>
</dbReference>
<evidence type="ECO:0000256" key="5">
    <source>
        <dbReference type="ARBA" id="ARBA00012568"/>
    </source>
</evidence>
<keyword evidence="9" id="KW-0378">Hydrolase</keyword>
<dbReference type="GO" id="GO:0030145">
    <property type="term" value="F:manganese ion binding"/>
    <property type="evidence" value="ECO:0007669"/>
    <property type="project" value="InterPro"/>
</dbReference>
<evidence type="ECO:0000256" key="4">
    <source>
        <dbReference type="ARBA" id="ARBA00012565"/>
    </source>
</evidence>
<dbReference type="EC" id="3.4.13.23" evidence="11"/>
<dbReference type="SUPFAM" id="SSF52949">
    <property type="entry name" value="Macro domain-like"/>
    <property type="match status" value="1"/>
</dbReference>
<dbReference type="MEROPS" id="M17.001"/>
<dbReference type="EC" id="3.4.11.1" evidence="4"/>
<evidence type="ECO:0000256" key="18">
    <source>
        <dbReference type="ARBA" id="ARBA00047881"/>
    </source>
</evidence>
<comment type="catalytic activity">
    <reaction evidence="2">
        <text>Release of N-terminal proline from a peptide.</text>
        <dbReference type="EC" id="3.4.11.5"/>
    </reaction>
</comment>
<accession>A0A023FWP2</accession>
<dbReference type="GO" id="GO:0070006">
    <property type="term" value="F:metalloaminopeptidase activity"/>
    <property type="evidence" value="ECO:0007669"/>
    <property type="project" value="InterPro"/>
</dbReference>
<proteinExistence type="evidence at transcript level"/>
<evidence type="ECO:0000256" key="12">
    <source>
        <dbReference type="ARBA" id="ARBA00029605"/>
    </source>
</evidence>
<evidence type="ECO:0000313" key="21">
    <source>
        <dbReference type="EMBL" id="JAC26281.1"/>
    </source>
</evidence>
<comment type="catalytic activity">
    <reaction evidence="18">
        <text>S-benzyl-L-cysteinylglycine + H2O = S-benzyl-L-cysteine + glycine</text>
        <dbReference type="Rhea" id="RHEA:62568"/>
        <dbReference type="ChEBI" id="CHEBI:15377"/>
        <dbReference type="ChEBI" id="CHEBI:57305"/>
        <dbReference type="ChEBI" id="CHEBI:145802"/>
        <dbReference type="ChEBI" id="CHEBI:145803"/>
    </reaction>
    <physiologicalReaction direction="left-to-right" evidence="18">
        <dbReference type="Rhea" id="RHEA:62569"/>
    </physiologicalReaction>
</comment>
<dbReference type="PANTHER" id="PTHR11963">
    <property type="entry name" value="LEUCINE AMINOPEPTIDASE-RELATED"/>
    <property type="match status" value="1"/>
</dbReference>
<dbReference type="InterPro" id="IPR000819">
    <property type="entry name" value="Peptidase_M17_C"/>
</dbReference>
<evidence type="ECO:0000256" key="15">
    <source>
        <dbReference type="ARBA" id="ARBA00031564"/>
    </source>
</evidence>
<dbReference type="Pfam" id="PF00883">
    <property type="entry name" value="Peptidase_M17"/>
    <property type="match status" value="1"/>
</dbReference>
<evidence type="ECO:0000256" key="2">
    <source>
        <dbReference type="ARBA" id="ARBA00001585"/>
    </source>
</evidence>
<comment type="catalytic activity">
    <reaction evidence="1">
        <text>Release of an N-terminal amino acid, Xaa-|-Yaa-, in which Xaa is preferably Leu, but may be other amino acids including Pro although not Arg or Lys, and Yaa may be Pro. Amino acid amides and methyl esters are also readily hydrolyzed, but rates on arylamides are exceedingly low.</text>
        <dbReference type="EC" id="3.4.11.1"/>
    </reaction>
</comment>
<comment type="function">
    <text evidence="17">Cytosolic metallopeptidase that catalyzes the removal of unsubstituted N-terminal hydrophobic amino acids from various peptides. The presence of Zn(2+) ions is essential for the peptidase activity, and the association with other cofactors can modulate the substrate spectificity of the enzyme. For instance, in the presence of Mn(2+), it displays a specific Cys-Gly hydrolyzing activity of Cys-Gly-S-conjugates. Involved in the metabolism of glutathione and in the degradation of glutathione S-conjugates, which may play a role in the control of the cell redox status.</text>
</comment>
<evidence type="ECO:0000256" key="10">
    <source>
        <dbReference type="ARBA" id="ARBA00023511"/>
    </source>
</evidence>
<evidence type="ECO:0000256" key="19">
    <source>
        <dbReference type="ARBA" id="ARBA00049107"/>
    </source>
</evidence>
<evidence type="ECO:0000256" key="1">
    <source>
        <dbReference type="ARBA" id="ARBA00000135"/>
    </source>
</evidence>
<feature type="domain" description="Cytosol aminopeptidase" evidence="20">
    <location>
        <begin position="366"/>
        <end position="373"/>
    </location>
</feature>
<dbReference type="Gene3D" id="3.40.630.10">
    <property type="entry name" value="Zn peptidases"/>
    <property type="match status" value="1"/>
</dbReference>
<dbReference type="GO" id="GO:0006508">
    <property type="term" value="P:proteolysis"/>
    <property type="evidence" value="ECO:0007669"/>
    <property type="project" value="UniProtKB-KW"/>
</dbReference>
<comment type="similarity">
    <text evidence="3">Belongs to the peptidase M17 family.</text>
</comment>
<reference evidence="21" key="1">
    <citation type="submission" date="2014-03" db="EMBL/GenBank/DDBJ databases">
        <title>The sialotranscriptome of Amblyomma triste, Amblyomma parvum and Amblyomma cajennense ticks, uncovered by 454-based RNA-seq.</title>
        <authorList>
            <person name="Garcia G.R."/>
            <person name="Gardinassi L.G."/>
            <person name="Ribeiro J.M."/>
            <person name="Anatrielo E."/>
            <person name="Ferreira B.R."/>
            <person name="Moreira H.N."/>
            <person name="Mafra C."/>
            <person name="Olegario M.M."/>
            <person name="Szabo P.J."/>
            <person name="Miranda-Santos I.K."/>
            <person name="Maruyama S.R."/>
        </authorList>
    </citation>
    <scope>NUCLEOTIDE SEQUENCE</scope>
    <source>
        <strain evidence="21">Araguapaz</strain>
        <tissue evidence="21">Salivary glands</tissue>
    </source>
</reference>
<comment type="catalytic activity">
    <reaction evidence="10">
        <text>an S-substituted L-cysteinylglycine + H2O = an S-substituted L-cysteine + glycine</text>
        <dbReference type="Rhea" id="RHEA:60444"/>
        <dbReference type="ChEBI" id="CHEBI:15377"/>
        <dbReference type="ChEBI" id="CHEBI:57305"/>
        <dbReference type="ChEBI" id="CHEBI:58717"/>
        <dbReference type="ChEBI" id="CHEBI:143103"/>
        <dbReference type="EC" id="3.4.13.23"/>
    </reaction>
    <physiologicalReaction direction="left-to-right" evidence="10">
        <dbReference type="Rhea" id="RHEA:60445"/>
    </physiologicalReaction>
</comment>
<dbReference type="PRINTS" id="PR00481">
    <property type="entry name" value="LAMNOPPTDASE"/>
</dbReference>
<evidence type="ECO:0000256" key="11">
    <source>
        <dbReference type="ARBA" id="ARBA00023625"/>
    </source>
</evidence>
<evidence type="ECO:0000256" key="17">
    <source>
        <dbReference type="ARBA" id="ARBA00045966"/>
    </source>
</evidence>
<sequence length="525" mass="56197">MLSLRAISAACSKSNPIVLSSLVPAHRRSFAMAAKRQAVLLGVYQDKEKDKEAGDFVLTPSAKQFAASAKVVELLELTKGSFKKGETRIFYGLDEKYPLASVVHLGTRQAEVHELEDWDQAAENVRAAVAAGVRGLRGVGATAIDVDPCANAEAAAEGCTLALHVFEELKKKESRKPPVTVSLLGSSEQDRWARGVEKSMAQNLARRLAETPANLMTPTRFAQEAAEVLEKRGVKVIARDRKWIEEQKMGSFLSVTRGSDEPPVLLEMHYEGPGHLPGGPVVFVGKGITFDSGGISLKPSLNMDRMRADMSGAACVVATFAAVAALKLPVKMIGLTPLCENLPSGRATKPGDVVTAMNGTTIQVDNTDAEGRLVLADALCYADTFNPKVVVDIATLTGAMVIALGAGATGAFCTSNTLWNLLHEAGSVTGDRMWRMPLFELYHKHVTKPTIADINNVSKQAGAGGSCVAAAFLKEFVKCPQWAHLDIAGVMENKDDVAYLGSGMAGRPVRTLVEFVERVAKLEKL</sequence>
<dbReference type="PANTHER" id="PTHR11963:SF23">
    <property type="entry name" value="CYTOSOL AMINOPEPTIDASE"/>
    <property type="match status" value="1"/>
</dbReference>